<proteinExistence type="predicted"/>
<dbReference type="InterPro" id="IPR020846">
    <property type="entry name" value="MFS_dom"/>
</dbReference>
<evidence type="ECO:0000313" key="9">
    <source>
        <dbReference type="Proteomes" id="UP001139485"/>
    </source>
</evidence>
<dbReference type="Proteomes" id="UP001139485">
    <property type="component" value="Unassembled WGS sequence"/>
</dbReference>
<comment type="subcellular location">
    <subcellularLocation>
        <location evidence="1">Cell membrane</location>
        <topology evidence="1">Multi-pass membrane protein</topology>
    </subcellularLocation>
</comment>
<feature type="transmembrane region" description="Helical" evidence="6">
    <location>
        <begin position="294"/>
        <end position="311"/>
    </location>
</feature>
<dbReference type="PANTHER" id="PTHR43124">
    <property type="entry name" value="PURINE EFFLUX PUMP PBUE"/>
    <property type="match status" value="1"/>
</dbReference>
<accession>A0A9X2D9Q6</accession>
<feature type="transmembrane region" description="Helical" evidence="6">
    <location>
        <begin position="261"/>
        <end position="282"/>
    </location>
</feature>
<dbReference type="EMBL" id="JAMOIL010000024">
    <property type="protein sequence ID" value="MCM0621882.1"/>
    <property type="molecule type" value="Genomic_DNA"/>
</dbReference>
<feature type="domain" description="Major facilitator superfamily (MFS) profile" evidence="7">
    <location>
        <begin position="219"/>
        <end position="409"/>
    </location>
</feature>
<evidence type="ECO:0000313" key="8">
    <source>
        <dbReference type="EMBL" id="MCM0621882.1"/>
    </source>
</evidence>
<evidence type="ECO:0000256" key="3">
    <source>
        <dbReference type="ARBA" id="ARBA00022692"/>
    </source>
</evidence>
<dbReference type="PANTHER" id="PTHR43124:SF3">
    <property type="entry name" value="CHLORAMPHENICOL EFFLUX PUMP RV0191"/>
    <property type="match status" value="1"/>
</dbReference>
<sequence>MPDLSLRASRPAHRPTVVALLALGTLLTMSAWFSATAVVPRLRTDWDLGAGGVASLTIAVQVGFVLGALGTAVTGLADAVAPRRLVLVGSWTAAACTAGLLLCDGLAAALPLRAATGAALALVYPPAVREVAAWVTRGRGLALGVMIGALTLGSALPHLVQGVDLGAGWRPVVAATAVLTALGGVVVLAVRGTAPGLVLAGERRPVSLRAGLASLRHRRVLLADLGYVGHMWELYAMWAGVASLLASLPGLAGGDGADRTVALLAFGCIGVGALGCLVGGVLSDRWGRERAAGLALVCSGATALLLAVGHARWPVGVVVALCAVWGFWVIADSAQFSALVTEAAPPEGVGAALAVQLALGYSTTVLTLWLVPTVVAASGWGVALLLLALGPAAGAVAMARLHGLRSPVA</sequence>
<keyword evidence="4 6" id="KW-1133">Transmembrane helix</keyword>
<feature type="transmembrane region" description="Helical" evidence="6">
    <location>
        <begin position="377"/>
        <end position="399"/>
    </location>
</feature>
<evidence type="ECO:0000256" key="1">
    <source>
        <dbReference type="ARBA" id="ARBA00004651"/>
    </source>
</evidence>
<evidence type="ECO:0000259" key="7">
    <source>
        <dbReference type="PROSITE" id="PS50850"/>
    </source>
</evidence>
<dbReference type="GO" id="GO:0022857">
    <property type="term" value="F:transmembrane transporter activity"/>
    <property type="evidence" value="ECO:0007669"/>
    <property type="project" value="InterPro"/>
</dbReference>
<evidence type="ECO:0000256" key="6">
    <source>
        <dbReference type="SAM" id="Phobius"/>
    </source>
</evidence>
<evidence type="ECO:0000256" key="2">
    <source>
        <dbReference type="ARBA" id="ARBA00022475"/>
    </source>
</evidence>
<dbReference type="PROSITE" id="PS50850">
    <property type="entry name" value="MFS"/>
    <property type="match status" value="1"/>
</dbReference>
<feature type="transmembrane region" description="Helical" evidence="6">
    <location>
        <begin position="140"/>
        <end position="160"/>
    </location>
</feature>
<evidence type="ECO:0000256" key="5">
    <source>
        <dbReference type="ARBA" id="ARBA00023136"/>
    </source>
</evidence>
<evidence type="ECO:0000256" key="4">
    <source>
        <dbReference type="ARBA" id="ARBA00022989"/>
    </source>
</evidence>
<gene>
    <name evidence="8" type="ORF">M8330_16445</name>
</gene>
<reference evidence="8" key="1">
    <citation type="submission" date="2022-05" db="EMBL/GenBank/DDBJ databases">
        <authorList>
            <person name="Tuo L."/>
        </authorList>
    </citation>
    <scope>NUCLEOTIDE SEQUENCE</scope>
    <source>
        <strain evidence="8">BSK12Z-4</strain>
    </source>
</reference>
<feature type="transmembrane region" description="Helical" evidence="6">
    <location>
        <begin position="53"/>
        <end position="73"/>
    </location>
</feature>
<dbReference type="GO" id="GO:0005886">
    <property type="term" value="C:plasma membrane"/>
    <property type="evidence" value="ECO:0007669"/>
    <property type="project" value="UniProtKB-SubCell"/>
</dbReference>
<dbReference type="Pfam" id="PF07690">
    <property type="entry name" value="MFS_1"/>
    <property type="match status" value="1"/>
</dbReference>
<dbReference type="RefSeq" id="WP_250828211.1">
    <property type="nucleotide sequence ID" value="NZ_JAMOIL010000024.1"/>
</dbReference>
<feature type="transmembrane region" description="Helical" evidence="6">
    <location>
        <begin position="172"/>
        <end position="199"/>
    </location>
</feature>
<feature type="transmembrane region" description="Helical" evidence="6">
    <location>
        <begin position="85"/>
        <end position="102"/>
    </location>
</feature>
<dbReference type="InterPro" id="IPR036259">
    <property type="entry name" value="MFS_trans_sf"/>
</dbReference>
<comment type="caution">
    <text evidence="8">The sequence shown here is derived from an EMBL/GenBank/DDBJ whole genome shotgun (WGS) entry which is preliminary data.</text>
</comment>
<dbReference type="Gene3D" id="1.20.1250.20">
    <property type="entry name" value="MFS general substrate transporter like domains"/>
    <property type="match status" value="2"/>
</dbReference>
<dbReference type="InterPro" id="IPR011701">
    <property type="entry name" value="MFS"/>
</dbReference>
<keyword evidence="3 6" id="KW-0812">Transmembrane</keyword>
<keyword evidence="2" id="KW-1003">Cell membrane</keyword>
<feature type="transmembrane region" description="Helical" evidence="6">
    <location>
        <begin position="351"/>
        <end position="371"/>
    </location>
</feature>
<name>A0A9X2D9Q6_9ACTN</name>
<dbReference type="SUPFAM" id="SSF103473">
    <property type="entry name" value="MFS general substrate transporter"/>
    <property type="match status" value="1"/>
</dbReference>
<protein>
    <submittedName>
        <fullName evidence="8">MFS transporter</fullName>
    </submittedName>
</protein>
<feature type="transmembrane region" description="Helical" evidence="6">
    <location>
        <begin position="317"/>
        <end position="339"/>
    </location>
</feature>
<keyword evidence="9" id="KW-1185">Reference proteome</keyword>
<dbReference type="AlphaFoldDB" id="A0A9X2D9Q6"/>
<keyword evidence="5 6" id="KW-0472">Membrane</keyword>
<organism evidence="8 9">
    <name type="scientific">Nocardioides bruguierae</name>
    <dbReference type="NCBI Taxonomy" id="2945102"/>
    <lineage>
        <taxon>Bacteria</taxon>
        <taxon>Bacillati</taxon>
        <taxon>Actinomycetota</taxon>
        <taxon>Actinomycetes</taxon>
        <taxon>Propionibacteriales</taxon>
        <taxon>Nocardioidaceae</taxon>
        <taxon>Nocardioides</taxon>
    </lineage>
</organism>
<dbReference type="InterPro" id="IPR050189">
    <property type="entry name" value="MFS_Efflux_Transporters"/>
</dbReference>